<protein>
    <recommendedName>
        <fullName evidence="5">Carbonic anhydrase</fullName>
        <ecNumber evidence="5">4.2.1.1</ecNumber>
    </recommendedName>
    <alternativeName>
        <fullName evidence="5">Carbonate dehydratase</fullName>
    </alternativeName>
</protein>
<dbReference type="PANTHER" id="PTHR43175:SF3">
    <property type="entry name" value="CARBON DISULFIDE HYDROLASE"/>
    <property type="match status" value="1"/>
</dbReference>
<dbReference type="SUPFAM" id="SSF53056">
    <property type="entry name" value="beta-carbonic anhydrase, cab"/>
    <property type="match status" value="1"/>
</dbReference>
<keyword evidence="5" id="KW-0456">Lyase</keyword>
<comment type="cofactor">
    <cofactor evidence="4">
        <name>Zn(2+)</name>
        <dbReference type="ChEBI" id="CHEBI:29105"/>
    </cofactor>
    <text evidence="4">Binds 1 zinc ion per subunit.</text>
</comment>
<proteinExistence type="inferred from homology"/>
<evidence type="ECO:0000256" key="4">
    <source>
        <dbReference type="PIRSR" id="PIRSR601765-1"/>
    </source>
</evidence>
<keyword evidence="2 4" id="KW-0479">Metal-binding</keyword>
<feature type="binding site" evidence="4">
    <location>
        <position position="88"/>
    </location>
    <ligand>
        <name>Zn(2+)</name>
        <dbReference type="ChEBI" id="CHEBI:29105"/>
    </ligand>
</feature>
<comment type="catalytic activity">
    <reaction evidence="5">
        <text>hydrogencarbonate + H(+) = CO2 + H2O</text>
        <dbReference type="Rhea" id="RHEA:10748"/>
        <dbReference type="ChEBI" id="CHEBI:15377"/>
        <dbReference type="ChEBI" id="CHEBI:15378"/>
        <dbReference type="ChEBI" id="CHEBI:16526"/>
        <dbReference type="ChEBI" id="CHEBI:17544"/>
        <dbReference type="EC" id="4.2.1.1"/>
    </reaction>
</comment>
<dbReference type="EMBL" id="JALJOQ010000045">
    <property type="protein sequence ID" value="KAK9805093.1"/>
    <property type="molecule type" value="Genomic_DNA"/>
</dbReference>
<comment type="function">
    <text evidence="5">Reversible hydration of carbon dioxide.</text>
</comment>
<comment type="caution">
    <text evidence="6">The sequence shown here is derived from an EMBL/GenBank/DDBJ whole genome shotgun (WGS) entry which is preliminary data.</text>
</comment>
<name>A0AAW1P9M1_9CHLO</name>
<dbReference type="PANTHER" id="PTHR43175">
    <property type="entry name" value="CARBONIC ANHYDRASE"/>
    <property type="match status" value="1"/>
</dbReference>
<evidence type="ECO:0000256" key="5">
    <source>
        <dbReference type="RuleBase" id="RU003956"/>
    </source>
</evidence>
<reference evidence="6 7" key="1">
    <citation type="journal article" date="2024" name="Nat. Commun.">
        <title>Phylogenomics reveals the evolutionary origins of lichenization in chlorophyte algae.</title>
        <authorList>
            <person name="Puginier C."/>
            <person name="Libourel C."/>
            <person name="Otte J."/>
            <person name="Skaloud P."/>
            <person name="Haon M."/>
            <person name="Grisel S."/>
            <person name="Petersen M."/>
            <person name="Berrin J.G."/>
            <person name="Delaux P.M."/>
            <person name="Dal Grande F."/>
            <person name="Keller J."/>
        </authorList>
    </citation>
    <scope>NUCLEOTIDE SEQUENCE [LARGE SCALE GENOMIC DNA]</scope>
    <source>
        <strain evidence="6 7">SAG 2036</strain>
    </source>
</reference>
<gene>
    <name evidence="6" type="ORF">WJX73_004862</name>
</gene>
<evidence type="ECO:0000313" key="7">
    <source>
        <dbReference type="Proteomes" id="UP001465755"/>
    </source>
</evidence>
<sequence>MADVSRLLASAARWQEKFHEPLPLGAKARLSIVTCMDSRIIPEQIFELRVGDAEIIRNAGGRVTEDVVRSLTVAQEILKTRTIFVIHHTDCGGMHAVQRHKELISVMVHHLGFFLGSILRFLDFFKLTSLLLKPINPTSGGLVDSVVDDITALKRHPLIPADIEMYGFVYSTDDGSLKQVAKHVPRGVKDVRHMS</sequence>
<evidence type="ECO:0000256" key="1">
    <source>
        <dbReference type="ARBA" id="ARBA00006217"/>
    </source>
</evidence>
<dbReference type="GO" id="GO:0004089">
    <property type="term" value="F:carbonate dehydratase activity"/>
    <property type="evidence" value="ECO:0007669"/>
    <property type="project" value="UniProtKB-UniRule"/>
</dbReference>
<dbReference type="GO" id="GO:0008270">
    <property type="term" value="F:zinc ion binding"/>
    <property type="evidence" value="ECO:0007669"/>
    <property type="project" value="UniProtKB-UniRule"/>
</dbReference>
<dbReference type="EC" id="4.2.1.1" evidence="5"/>
<dbReference type="Gene3D" id="3.40.1050.10">
    <property type="entry name" value="Carbonic anhydrase"/>
    <property type="match status" value="1"/>
</dbReference>
<feature type="binding site" evidence="4">
    <location>
        <position position="35"/>
    </location>
    <ligand>
        <name>Zn(2+)</name>
        <dbReference type="ChEBI" id="CHEBI:29105"/>
    </ligand>
</feature>
<dbReference type="CDD" id="cd03379">
    <property type="entry name" value="beta_CA_cladeD"/>
    <property type="match status" value="1"/>
</dbReference>
<dbReference type="Proteomes" id="UP001465755">
    <property type="component" value="Unassembled WGS sequence"/>
</dbReference>
<keyword evidence="7" id="KW-1185">Reference proteome</keyword>
<dbReference type="AlphaFoldDB" id="A0AAW1P9M1"/>
<accession>A0AAW1P9M1</accession>
<organism evidence="6 7">
    <name type="scientific">Symbiochloris irregularis</name>
    <dbReference type="NCBI Taxonomy" id="706552"/>
    <lineage>
        <taxon>Eukaryota</taxon>
        <taxon>Viridiplantae</taxon>
        <taxon>Chlorophyta</taxon>
        <taxon>core chlorophytes</taxon>
        <taxon>Trebouxiophyceae</taxon>
        <taxon>Trebouxiales</taxon>
        <taxon>Trebouxiaceae</taxon>
        <taxon>Symbiochloris</taxon>
    </lineage>
</organism>
<comment type="similarity">
    <text evidence="1 5">Belongs to the beta-class carbonic anhydrase family.</text>
</comment>
<feature type="binding site" evidence="4">
    <location>
        <position position="37"/>
    </location>
    <ligand>
        <name>Zn(2+)</name>
        <dbReference type="ChEBI" id="CHEBI:29105"/>
    </ligand>
</feature>
<dbReference type="SMART" id="SM00947">
    <property type="entry name" value="Pro_CA"/>
    <property type="match status" value="1"/>
</dbReference>
<evidence type="ECO:0000313" key="6">
    <source>
        <dbReference type="EMBL" id="KAK9805093.1"/>
    </source>
</evidence>
<dbReference type="InterPro" id="IPR001765">
    <property type="entry name" value="Carbonic_anhydrase"/>
</dbReference>
<evidence type="ECO:0000256" key="3">
    <source>
        <dbReference type="ARBA" id="ARBA00022833"/>
    </source>
</evidence>
<keyword evidence="3 4" id="KW-0862">Zinc</keyword>
<dbReference type="Pfam" id="PF00484">
    <property type="entry name" value="Pro_CA"/>
    <property type="match status" value="1"/>
</dbReference>
<dbReference type="InterPro" id="IPR036874">
    <property type="entry name" value="Carbonic_anhydrase_sf"/>
</dbReference>
<evidence type="ECO:0000256" key="2">
    <source>
        <dbReference type="ARBA" id="ARBA00022723"/>
    </source>
</evidence>
<feature type="binding site" evidence="4">
    <location>
        <position position="91"/>
    </location>
    <ligand>
        <name>Zn(2+)</name>
        <dbReference type="ChEBI" id="CHEBI:29105"/>
    </ligand>
</feature>